<dbReference type="RefSeq" id="WP_311674563.1">
    <property type="nucleotide sequence ID" value="NZ_JAVREQ010000017.1"/>
</dbReference>
<dbReference type="SUPFAM" id="SSF55190">
    <property type="entry name" value="Arginyl-tRNA synthetase (ArgRS), N-terminal 'additional' domain"/>
    <property type="match status" value="1"/>
</dbReference>
<dbReference type="SUPFAM" id="SSF47323">
    <property type="entry name" value="Anticodon-binding domain of a subclass of class I aminoacyl-tRNA synthetases"/>
    <property type="match status" value="1"/>
</dbReference>
<feature type="domain" description="Arginyl tRNA synthetase N-terminal" evidence="6">
    <location>
        <begin position="4"/>
        <end position="87"/>
    </location>
</feature>
<name>A0ABU2NV55_9ACTN</name>
<gene>
    <name evidence="7" type="ORF">RM572_19065</name>
</gene>
<reference evidence="8" key="1">
    <citation type="submission" date="2023-07" db="EMBL/GenBank/DDBJ databases">
        <title>30 novel species of actinomycetes from the DSMZ collection.</title>
        <authorList>
            <person name="Nouioui I."/>
        </authorList>
    </citation>
    <scope>NUCLEOTIDE SEQUENCE [LARGE SCALE GENOMIC DNA]</scope>
    <source>
        <strain evidence="8">DSM 42041</strain>
    </source>
</reference>
<dbReference type="EMBL" id="JAVREQ010000017">
    <property type="protein sequence ID" value="MDT0380859.1"/>
    <property type="molecule type" value="Genomic_DNA"/>
</dbReference>
<dbReference type="InterPro" id="IPR009080">
    <property type="entry name" value="tRNAsynth_Ia_anticodon-bd"/>
</dbReference>
<keyword evidence="3" id="KW-0067">ATP-binding</keyword>
<evidence type="ECO:0000256" key="2">
    <source>
        <dbReference type="ARBA" id="ARBA00022741"/>
    </source>
</evidence>
<keyword evidence="8" id="KW-1185">Reference proteome</keyword>
<dbReference type="Pfam" id="PF05746">
    <property type="entry name" value="DALR_1"/>
    <property type="match status" value="1"/>
</dbReference>
<dbReference type="InterPro" id="IPR005148">
    <property type="entry name" value="Arg-tRNA-synth_N"/>
</dbReference>
<evidence type="ECO:0000256" key="3">
    <source>
        <dbReference type="ARBA" id="ARBA00022840"/>
    </source>
</evidence>
<accession>A0ABU2NV55</accession>
<dbReference type="Gene3D" id="3.30.1360.70">
    <property type="entry name" value="Arginyl tRNA synthetase N-terminal domain"/>
    <property type="match status" value="1"/>
</dbReference>
<organism evidence="7 8">
    <name type="scientific">Streptomyces hazeniae</name>
    <dbReference type="NCBI Taxonomy" id="3075538"/>
    <lineage>
        <taxon>Bacteria</taxon>
        <taxon>Bacillati</taxon>
        <taxon>Actinomycetota</taxon>
        <taxon>Actinomycetes</taxon>
        <taxon>Kitasatosporales</taxon>
        <taxon>Streptomycetaceae</taxon>
        <taxon>Streptomyces</taxon>
    </lineage>
</organism>
<protein>
    <submittedName>
        <fullName evidence="7">DALR anticodon-binding domain-containing protein</fullName>
    </submittedName>
</protein>
<evidence type="ECO:0000259" key="6">
    <source>
        <dbReference type="SMART" id="SM01016"/>
    </source>
</evidence>
<dbReference type="SMART" id="SM00836">
    <property type="entry name" value="DALR_1"/>
    <property type="match status" value="1"/>
</dbReference>
<feature type="domain" description="DALR anticodon binding" evidence="5">
    <location>
        <begin position="140"/>
        <end position="258"/>
    </location>
</feature>
<dbReference type="SMART" id="SM01016">
    <property type="entry name" value="Arg_tRNA_synt_N"/>
    <property type="match status" value="1"/>
</dbReference>
<dbReference type="InterPro" id="IPR008909">
    <property type="entry name" value="DALR_anticod-bd"/>
</dbReference>
<dbReference type="InterPro" id="IPR036695">
    <property type="entry name" value="Arg-tRNA-synth_N_sf"/>
</dbReference>
<keyword evidence="1" id="KW-0436">Ligase</keyword>
<proteinExistence type="predicted"/>
<dbReference type="Pfam" id="PF03485">
    <property type="entry name" value="Arg_tRNA_synt_N"/>
    <property type="match status" value="1"/>
</dbReference>
<evidence type="ECO:0000256" key="1">
    <source>
        <dbReference type="ARBA" id="ARBA00022598"/>
    </source>
</evidence>
<evidence type="ECO:0000256" key="4">
    <source>
        <dbReference type="SAM" id="MobiDB-lite"/>
    </source>
</evidence>
<evidence type="ECO:0000313" key="8">
    <source>
        <dbReference type="Proteomes" id="UP001183414"/>
    </source>
</evidence>
<sequence length="258" mass="26206">MTPAQLSSTVQHVLRGAVGDAAPGRVVVESPPRRGSGDYATGAVLQAARASGNDARRLAGTVADTLAGESGVAGVEVQGPGFLDVTLDADGRAALVRALTGPDHSTPDAPAQDARRWAEATGETPEASLPRTDGSSLFRVQYAHARTRALLRNATDLGLRPGAGAGGHGYGAPAERGLLALLADQRRIAEAGDAGRLARHLSAVADACHAFHEACPPLPRGDEKPGAAHRARLALTEACGTVLAGGLFQLGVTAPAHL</sequence>
<evidence type="ECO:0000259" key="5">
    <source>
        <dbReference type="SMART" id="SM00836"/>
    </source>
</evidence>
<keyword evidence="2" id="KW-0547">Nucleotide-binding</keyword>
<feature type="region of interest" description="Disordered" evidence="4">
    <location>
        <begin position="99"/>
        <end position="133"/>
    </location>
</feature>
<comment type="caution">
    <text evidence="7">The sequence shown here is derived from an EMBL/GenBank/DDBJ whole genome shotgun (WGS) entry which is preliminary data.</text>
</comment>
<dbReference type="Proteomes" id="UP001183414">
    <property type="component" value="Unassembled WGS sequence"/>
</dbReference>
<dbReference type="Gene3D" id="1.10.730.10">
    <property type="entry name" value="Isoleucyl-tRNA Synthetase, Domain 1"/>
    <property type="match status" value="1"/>
</dbReference>
<evidence type="ECO:0000313" key="7">
    <source>
        <dbReference type="EMBL" id="MDT0380859.1"/>
    </source>
</evidence>